<protein>
    <submittedName>
        <fullName evidence="1">Uncharacterized protein</fullName>
    </submittedName>
</protein>
<dbReference type="Proteomes" id="UP000785613">
    <property type="component" value="Unassembled WGS sequence"/>
</dbReference>
<name>A0ABX0LL08_9BURK</name>
<comment type="caution">
    <text evidence="1">The sequence shown here is derived from an EMBL/GenBank/DDBJ whole genome shotgun (WGS) entry which is preliminary data.</text>
</comment>
<proteinExistence type="predicted"/>
<sequence length="97" mass="11365">MRIHYLMEPGPDTVISVTFTGKYILPHPQDASKSYLKMKRLLKGCQHFRLWNLERQFIDKAHVWELGCFLDDEVELLLPECEKLGLSIEFRVASDND</sequence>
<evidence type="ECO:0000313" key="1">
    <source>
        <dbReference type="EMBL" id="NHZ35546.1"/>
    </source>
</evidence>
<organism evidence="1 2">
    <name type="scientific">Massilia rubra</name>
    <dbReference type="NCBI Taxonomy" id="2607910"/>
    <lineage>
        <taxon>Bacteria</taxon>
        <taxon>Pseudomonadati</taxon>
        <taxon>Pseudomonadota</taxon>
        <taxon>Betaproteobacteria</taxon>
        <taxon>Burkholderiales</taxon>
        <taxon>Oxalobacteraceae</taxon>
        <taxon>Telluria group</taxon>
        <taxon>Massilia</taxon>
    </lineage>
</organism>
<dbReference type="RefSeq" id="WP_167226886.1">
    <property type="nucleotide sequence ID" value="NZ_VUYU01000012.1"/>
</dbReference>
<reference evidence="1 2" key="1">
    <citation type="submission" date="2019-09" db="EMBL/GenBank/DDBJ databases">
        <title>Taxonomy of Antarctic Massilia spp.: description of Massilia rubra sp. nov., Massilia aquatica sp. nov., Massilia mucilaginosa sp. nov., Massilia frigida sp. nov. isolated from streams, lakes and regoliths.</title>
        <authorList>
            <person name="Holochova P."/>
            <person name="Sedlacek I."/>
            <person name="Kralova S."/>
            <person name="Maslanova I."/>
            <person name="Busse H.-J."/>
            <person name="Stankova E."/>
            <person name="Vrbovska V."/>
            <person name="Kovarovic V."/>
            <person name="Bartak M."/>
            <person name="Svec P."/>
            <person name="Pantucek R."/>
        </authorList>
    </citation>
    <scope>NUCLEOTIDE SEQUENCE [LARGE SCALE GENOMIC DNA]</scope>
    <source>
        <strain evidence="1 2">CCM 8692</strain>
    </source>
</reference>
<accession>A0ABX0LL08</accession>
<keyword evidence="2" id="KW-1185">Reference proteome</keyword>
<dbReference type="EMBL" id="VUYU01000012">
    <property type="protein sequence ID" value="NHZ35546.1"/>
    <property type="molecule type" value="Genomic_DNA"/>
</dbReference>
<evidence type="ECO:0000313" key="2">
    <source>
        <dbReference type="Proteomes" id="UP000785613"/>
    </source>
</evidence>
<gene>
    <name evidence="1" type="ORF">F0185_18450</name>
</gene>